<feature type="compositionally biased region" description="Basic and acidic residues" evidence="5">
    <location>
        <begin position="188"/>
        <end position="197"/>
    </location>
</feature>
<feature type="compositionally biased region" description="Polar residues" evidence="5">
    <location>
        <begin position="169"/>
        <end position="186"/>
    </location>
</feature>
<accession>A0A6A5WLN4</accession>
<comment type="subcellular location">
    <subcellularLocation>
        <location evidence="1">Membrane</location>
        <topology evidence="1">Multi-pass membrane protein</topology>
    </subcellularLocation>
</comment>
<keyword evidence="4 6" id="KW-0472">Membrane</keyword>
<dbReference type="GO" id="GO:0016020">
    <property type="term" value="C:membrane"/>
    <property type="evidence" value="ECO:0007669"/>
    <property type="project" value="UniProtKB-SubCell"/>
</dbReference>
<evidence type="ECO:0000256" key="3">
    <source>
        <dbReference type="ARBA" id="ARBA00022989"/>
    </source>
</evidence>
<dbReference type="AlphaFoldDB" id="A0A6A5WLN4"/>
<dbReference type="SUPFAM" id="SSF144083">
    <property type="entry name" value="Magnesium transport protein CorA, transmembrane region"/>
    <property type="match status" value="1"/>
</dbReference>
<gene>
    <name evidence="7" type="ORF">P154DRAFT_520753</name>
</gene>
<evidence type="ECO:0000256" key="5">
    <source>
        <dbReference type="SAM" id="MobiDB-lite"/>
    </source>
</evidence>
<keyword evidence="3 6" id="KW-1133">Transmembrane helix</keyword>
<protein>
    <recommendedName>
        <fullName evidence="9">Cora-domain-containing protein</fullName>
    </recommendedName>
</protein>
<dbReference type="EMBL" id="ML977576">
    <property type="protein sequence ID" value="KAF2002632.1"/>
    <property type="molecule type" value="Genomic_DNA"/>
</dbReference>
<reference evidence="7" key="1">
    <citation type="journal article" date="2020" name="Stud. Mycol.">
        <title>101 Dothideomycetes genomes: a test case for predicting lifestyles and emergence of pathogens.</title>
        <authorList>
            <person name="Haridas S."/>
            <person name="Albert R."/>
            <person name="Binder M."/>
            <person name="Bloem J."/>
            <person name="Labutti K."/>
            <person name="Salamov A."/>
            <person name="Andreopoulos B."/>
            <person name="Baker S."/>
            <person name="Barry K."/>
            <person name="Bills G."/>
            <person name="Bluhm B."/>
            <person name="Cannon C."/>
            <person name="Castanera R."/>
            <person name="Culley D."/>
            <person name="Daum C."/>
            <person name="Ezra D."/>
            <person name="Gonzalez J."/>
            <person name="Henrissat B."/>
            <person name="Kuo A."/>
            <person name="Liang C."/>
            <person name="Lipzen A."/>
            <person name="Lutzoni F."/>
            <person name="Magnuson J."/>
            <person name="Mondo S."/>
            <person name="Nolan M."/>
            <person name="Ohm R."/>
            <person name="Pangilinan J."/>
            <person name="Park H.-J."/>
            <person name="Ramirez L."/>
            <person name="Alfaro M."/>
            <person name="Sun H."/>
            <person name="Tritt A."/>
            <person name="Yoshinaga Y."/>
            <person name="Zwiers L.-H."/>
            <person name="Turgeon B."/>
            <person name="Goodwin S."/>
            <person name="Spatafora J."/>
            <person name="Crous P."/>
            <person name="Grigoriev I."/>
        </authorList>
    </citation>
    <scope>NUCLEOTIDE SEQUENCE</scope>
    <source>
        <strain evidence="7">CBS 123094</strain>
    </source>
</reference>
<evidence type="ECO:0008006" key="9">
    <source>
        <dbReference type="Google" id="ProtNLM"/>
    </source>
</evidence>
<feature type="transmembrane region" description="Helical" evidence="6">
    <location>
        <begin position="390"/>
        <end position="411"/>
    </location>
</feature>
<evidence type="ECO:0000256" key="6">
    <source>
        <dbReference type="SAM" id="Phobius"/>
    </source>
</evidence>
<evidence type="ECO:0000313" key="8">
    <source>
        <dbReference type="Proteomes" id="UP000799779"/>
    </source>
</evidence>
<feature type="transmembrane region" description="Helical" evidence="6">
    <location>
        <begin position="431"/>
        <end position="455"/>
    </location>
</feature>
<dbReference type="InterPro" id="IPR045863">
    <property type="entry name" value="CorA_TM1_TM2"/>
</dbReference>
<evidence type="ECO:0000256" key="2">
    <source>
        <dbReference type="ARBA" id="ARBA00022692"/>
    </source>
</evidence>
<dbReference type="OrthoDB" id="2830640at2759"/>
<sequence>MSCQETCDNIEIVQKIGENWTSSMFSPESFHLETFNSNSVVFIFAQADRVRECDACRTHFEHAFQMPQLWWFSWCRRANGYFGSEEKVADDGKIDAHNTWFRFIIKRFLPDGIKEDNKDYVWYKFNVFTHWNAKTKATYIIVFDARDEVKKLIVGSLGGADENKATEPLGTSNEPPTEKNASTIAESNIKEIDSNHSHEKRTKAQSKPESETSEKPKPKKKGSTPTRLLDRITDRILINPYAVHVLFMEDVAYQQDESVWGIRNRLRDFEKRRTANPNYEAVHDIARHAIHVSETLDAAICTIASIKAEHDCFQKAQEPENKKMLKADVRRKNENEGTRVRRGLDFSDSMLRNLRYRSESNMTRLQNEIQLAYNTVSQNIGHATKADSNAMLGFTILTMFFLPPTFMSSIFSMSFFDYDSEKDHWAVSGKFWLWVATTIPLTLISFLVLGPRYLWKGSAPTRSIQEAEKKKSLEQLFQKWKSRHGSSNRSPV</sequence>
<proteinExistence type="predicted"/>
<evidence type="ECO:0000256" key="4">
    <source>
        <dbReference type="ARBA" id="ARBA00023136"/>
    </source>
</evidence>
<feature type="region of interest" description="Disordered" evidence="5">
    <location>
        <begin position="163"/>
        <end position="228"/>
    </location>
</feature>
<name>A0A6A5WLN4_9PLEO</name>
<keyword evidence="8" id="KW-1185">Reference proteome</keyword>
<evidence type="ECO:0000256" key="1">
    <source>
        <dbReference type="ARBA" id="ARBA00004141"/>
    </source>
</evidence>
<dbReference type="Gene3D" id="1.20.58.340">
    <property type="entry name" value="Magnesium transport protein CorA, transmembrane region"/>
    <property type="match status" value="1"/>
</dbReference>
<keyword evidence="2 6" id="KW-0812">Transmembrane</keyword>
<feature type="compositionally biased region" description="Basic and acidic residues" evidence="5">
    <location>
        <begin position="206"/>
        <end position="216"/>
    </location>
</feature>
<evidence type="ECO:0000313" key="7">
    <source>
        <dbReference type="EMBL" id="KAF2002632.1"/>
    </source>
</evidence>
<dbReference type="Proteomes" id="UP000799779">
    <property type="component" value="Unassembled WGS sequence"/>
</dbReference>
<organism evidence="7 8">
    <name type="scientific">Amniculicola lignicola CBS 123094</name>
    <dbReference type="NCBI Taxonomy" id="1392246"/>
    <lineage>
        <taxon>Eukaryota</taxon>
        <taxon>Fungi</taxon>
        <taxon>Dikarya</taxon>
        <taxon>Ascomycota</taxon>
        <taxon>Pezizomycotina</taxon>
        <taxon>Dothideomycetes</taxon>
        <taxon>Pleosporomycetidae</taxon>
        <taxon>Pleosporales</taxon>
        <taxon>Amniculicolaceae</taxon>
        <taxon>Amniculicola</taxon>
    </lineage>
</organism>